<evidence type="ECO:0000256" key="3">
    <source>
        <dbReference type="ARBA" id="ARBA00022692"/>
    </source>
</evidence>
<dbReference type="Proteomes" id="UP001495147">
    <property type="component" value="Unassembled WGS sequence"/>
</dbReference>
<dbReference type="InterPro" id="IPR004923">
    <property type="entry name" value="FTR1/Fip1/EfeU"/>
</dbReference>
<dbReference type="RefSeq" id="WP_347706315.1">
    <property type="nucleotide sequence ID" value="NZ_JBDPZD010000007.1"/>
</dbReference>
<feature type="transmembrane region" description="Helical" evidence="6">
    <location>
        <begin position="69"/>
        <end position="88"/>
    </location>
</feature>
<dbReference type="PANTHER" id="PTHR31632:SF2">
    <property type="entry name" value="PLASMA MEMBRANE IRON PERMEASE"/>
    <property type="match status" value="1"/>
</dbReference>
<organism evidence="7 8">
    <name type="scientific">Roseateles paludis</name>
    <dbReference type="NCBI Taxonomy" id="3145238"/>
    <lineage>
        <taxon>Bacteria</taxon>
        <taxon>Pseudomonadati</taxon>
        <taxon>Pseudomonadota</taxon>
        <taxon>Betaproteobacteria</taxon>
        <taxon>Burkholderiales</taxon>
        <taxon>Sphaerotilaceae</taxon>
        <taxon>Roseateles</taxon>
    </lineage>
</organism>
<comment type="caution">
    <text evidence="7">The sequence shown here is derived from an EMBL/GenBank/DDBJ whole genome shotgun (WGS) entry which is preliminary data.</text>
</comment>
<evidence type="ECO:0000256" key="4">
    <source>
        <dbReference type="ARBA" id="ARBA00022989"/>
    </source>
</evidence>
<evidence type="ECO:0000256" key="1">
    <source>
        <dbReference type="ARBA" id="ARBA00004141"/>
    </source>
</evidence>
<keyword evidence="4 6" id="KW-1133">Transmembrane helix</keyword>
<accession>A0ABV0G701</accession>
<feature type="transmembrane region" description="Helical" evidence="6">
    <location>
        <begin position="114"/>
        <end position="139"/>
    </location>
</feature>
<evidence type="ECO:0000313" key="8">
    <source>
        <dbReference type="Proteomes" id="UP001495147"/>
    </source>
</evidence>
<protein>
    <submittedName>
        <fullName evidence="7">FTR1 family protein</fullName>
    </submittedName>
</protein>
<evidence type="ECO:0000256" key="2">
    <source>
        <dbReference type="ARBA" id="ARBA00008333"/>
    </source>
</evidence>
<reference evidence="7 8" key="1">
    <citation type="submission" date="2024-05" db="EMBL/GenBank/DDBJ databases">
        <title>Roseateles sp. DJS-2-20 16S ribosomal RNA gene Genome sequencing and assembly.</title>
        <authorList>
            <person name="Woo H."/>
        </authorList>
    </citation>
    <scope>NUCLEOTIDE SEQUENCE [LARGE SCALE GENOMIC DNA]</scope>
    <source>
        <strain evidence="7 8">DJS-2-20</strain>
    </source>
</reference>
<comment type="subcellular location">
    <subcellularLocation>
        <location evidence="1">Membrane</location>
        <topology evidence="1">Multi-pass membrane protein</topology>
    </subcellularLocation>
</comment>
<keyword evidence="5 6" id="KW-0472">Membrane</keyword>
<keyword evidence="3 6" id="KW-0812">Transmembrane</keyword>
<evidence type="ECO:0000256" key="5">
    <source>
        <dbReference type="ARBA" id="ARBA00023136"/>
    </source>
</evidence>
<keyword evidence="8" id="KW-1185">Reference proteome</keyword>
<feature type="transmembrane region" description="Helical" evidence="6">
    <location>
        <begin position="35"/>
        <end position="57"/>
    </location>
</feature>
<dbReference type="PANTHER" id="PTHR31632">
    <property type="entry name" value="IRON TRANSPORTER FTH1"/>
    <property type="match status" value="1"/>
</dbReference>
<evidence type="ECO:0000313" key="7">
    <source>
        <dbReference type="EMBL" id="MEO3693501.1"/>
    </source>
</evidence>
<gene>
    <name evidence="7" type="ORF">ABDJ85_18660</name>
</gene>
<dbReference type="EMBL" id="JBDPZD010000007">
    <property type="protein sequence ID" value="MEO3693501.1"/>
    <property type="molecule type" value="Genomic_DNA"/>
</dbReference>
<dbReference type="Pfam" id="PF03239">
    <property type="entry name" value="FTR1"/>
    <property type="match status" value="1"/>
</dbReference>
<feature type="transmembrane region" description="Helical" evidence="6">
    <location>
        <begin position="145"/>
        <end position="168"/>
    </location>
</feature>
<name>A0ABV0G701_9BURK</name>
<feature type="transmembrane region" description="Helical" evidence="6">
    <location>
        <begin position="180"/>
        <end position="200"/>
    </location>
</feature>
<feature type="transmembrane region" description="Helical" evidence="6">
    <location>
        <begin position="246"/>
        <end position="264"/>
    </location>
</feature>
<sequence length="270" mass="27950">MFSAALIVFRESLEAALFVGIVAAATRGLAGRSRWLATGVGLGVVGAALLALLAGRISEAFDGIGQDLVTIGILATALAMLLWHCLWVSTHSQQMVREARQLGSSVNAGQRRPWALIGAVALAVLREGAETVLFVAGSATDEGGALAPGVLGAGTVGLLAGVALGWLVYAGLSRIPVRHLFTATNALIALLAASIASQLMRALAQAGLLQRWVDPLWDTSHWLSPDSAVGTLAHALVGYDAQPSGAQFMAYVAVITLIVVGTRLQQAKTR</sequence>
<evidence type="ECO:0000256" key="6">
    <source>
        <dbReference type="SAM" id="Phobius"/>
    </source>
</evidence>
<comment type="similarity">
    <text evidence="2">Belongs to the oxidase-dependent Fe transporter (OFeT) (TC 9.A.10.1) family.</text>
</comment>
<proteinExistence type="inferred from homology"/>